<dbReference type="InterPro" id="IPR040211">
    <property type="entry name" value="SERF1/2-like"/>
</dbReference>
<sequence>MARGNARELARAKNQKKQAEMSKGRSDDGLSVSQRRERDAAALRAKQEAKAAKKNEQSA</sequence>
<keyword evidence="5" id="KW-1185">Reference proteome</keyword>
<gene>
    <name evidence="4" type="ORF">MSYG_3037</name>
</gene>
<evidence type="ECO:0000313" key="4">
    <source>
        <dbReference type="EMBL" id="SHO78690.1"/>
    </source>
</evidence>
<dbReference type="Pfam" id="PF04419">
    <property type="entry name" value="SERF-like_N"/>
    <property type="match status" value="1"/>
</dbReference>
<feature type="region of interest" description="Disordered" evidence="2">
    <location>
        <begin position="1"/>
        <end position="59"/>
    </location>
</feature>
<feature type="domain" description="Small EDRK-rich factor-like N-terminal" evidence="3">
    <location>
        <begin position="1"/>
        <end position="36"/>
    </location>
</feature>
<accession>A0A1M8A8B1</accession>
<evidence type="ECO:0000259" key="3">
    <source>
        <dbReference type="Pfam" id="PF04419"/>
    </source>
</evidence>
<dbReference type="PANTHER" id="PTHR13596:SF0">
    <property type="entry name" value="SI:CH211-39K3.2-RELATED"/>
    <property type="match status" value="1"/>
</dbReference>
<comment type="similarity">
    <text evidence="1">Belongs to the SERF family.</text>
</comment>
<dbReference type="InterPro" id="IPR007513">
    <property type="entry name" value="SERF-like_N"/>
</dbReference>
<dbReference type="EMBL" id="LT671824">
    <property type="protein sequence ID" value="SHO78690.1"/>
    <property type="molecule type" value="Genomic_DNA"/>
</dbReference>
<protein>
    <recommendedName>
        <fullName evidence="3">Small EDRK-rich factor-like N-terminal domain-containing protein</fullName>
    </recommendedName>
</protein>
<dbReference type="PANTHER" id="PTHR13596">
    <property type="entry name" value="SMALL EDRK-RICH FACTOR 1"/>
    <property type="match status" value="1"/>
</dbReference>
<dbReference type="Proteomes" id="UP000186303">
    <property type="component" value="Chromosome 4"/>
</dbReference>
<dbReference type="OMA" id="NQGELAH"/>
<dbReference type="OrthoDB" id="18018at2759"/>
<reference evidence="5" key="1">
    <citation type="journal article" date="2017" name="Nucleic Acids Res.">
        <title>Proteogenomics produces comprehensive and highly accurate protein-coding gene annotation in a complete genome assembly of Malassezia sympodialis.</title>
        <authorList>
            <person name="Zhu Y."/>
            <person name="Engstroem P.G."/>
            <person name="Tellgren-Roth C."/>
            <person name="Baudo C.D."/>
            <person name="Kennell J.C."/>
            <person name="Sun S."/>
            <person name="Billmyre R.B."/>
            <person name="Schroeder M.S."/>
            <person name="Andersson A."/>
            <person name="Holm T."/>
            <person name="Sigurgeirsson B."/>
            <person name="Wu G."/>
            <person name="Sankaranarayanan S.R."/>
            <person name="Siddharthan R."/>
            <person name="Sanyal K."/>
            <person name="Lundeberg J."/>
            <person name="Nystedt B."/>
            <person name="Boekhout T."/>
            <person name="Dawson T.L. Jr."/>
            <person name="Heitman J."/>
            <person name="Scheynius A."/>
            <person name="Lehtioe J."/>
        </authorList>
    </citation>
    <scope>NUCLEOTIDE SEQUENCE [LARGE SCALE GENOMIC DNA]</scope>
    <source>
        <strain evidence="5">ATCC 42132</strain>
    </source>
</reference>
<proteinExistence type="inferred from homology"/>
<evidence type="ECO:0000313" key="5">
    <source>
        <dbReference type="Proteomes" id="UP000186303"/>
    </source>
</evidence>
<evidence type="ECO:0000256" key="2">
    <source>
        <dbReference type="SAM" id="MobiDB-lite"/>
    </source>
</evidence>
<organism evidence="4 5">
    <name type="scientific">Malassezia sympodialis (strain ATCC 42132)</name>
    <name type="common">Atopic eczema-associated yeast</name>
    <dbReference type="NCBI Taxonomy" id="1230383"/>
    <lineage>
        <taxon>Eukaryota</taxon>
        <taxon>Fungi</taxon>
        <taxon>Dikarya</taxon>
        <taxon>Basidiomycota</taxon>
        <taxon>Ustilaginomycotina</taxon>
        <taxon>Malasseziomycetes</taxon>
        <taxon>Malasseziales</taxon>
        <taxon>Malasseziaceae</taxon>
        <taxon>Malassezia</taxon>
    </lineage>
</organism>
<evidence type="ECO:0000256" key="1">
    <source>
        <dbReference type="ARBA" id="ARBA00007309"/>
    </source>
</evidence>
<dbReference type="VEuPathDB" id="FungiDB:MSYG_3037"/>
<dbReference type="AlphaFoldDB" id="A0A1M8A8B1"/>
<name>A0A1M8A8B1_MALS4</name>